<keyword evidence="3" id="KW-0539">Nucleus</keyword>
<dbReference type="PROSITE" id="PS50090">
    <property type="entry name" value="MYB_LIKE"/>
    <property type="match status" value="2"/>
</dbReference>
<organism evidence="6 7">
    <name type="scientific">Phakopsora pachyrhizi</name>
    <name type="common">Asian soybean rust disease fungus</name>
    <dbReference type="NCBI Taxonomy" id="170000"/>
    <lineage>
        <taxon>Eukaryota</taxon>
        <taxon>Fungi</taxon>
        <taxon>Dikarya</taxon>
        <taxon>Basidiomycota</taxon>
        <taxon>Pucciniomycotina</taxon>
        <taxon>Pucciniomycetes</taxon>
        <taxon>Pucciniales</taxon>
        <taxon>Phakopsoraceae</taxon>
        <taxon>Phakopsora</taxon>
    </lineage>
</organism>
<dbReference type="PROSITE" id="PS51294">
    <property type="entry name" value="HTH_MYB"/>
    <property type="match status" value="1"/>
</dbReference>
<comment type="subcellular location">
    <subcellularLocation>
        <location evidence="1">Nucleus</location>
    </subcellularLocation>
</comment>
<accession>A0AAV0BSW5</accession>
<dbReference type="InterPro" id="IPR009057">
    <property type="entry name" value="Homeodomain-like_sf"/>
</dbReference>
<evidence type="ECO:0000313" key="6">
    <source>
        <dbReference type="EMBL" id="CAH7689316.1"/>
    </source>
</evidence>
<evidence type="ECO:0000259" key="4">
    <source>
        <dbReference type="PROSITE" id="PS50090"/>
    </source>
</evidence>
<name>A0AAV0BSW5_PHAPC</name>
<dbReference type="GO" id="GO:0005634">
    <property type="term" value="C:nucleus"/>
    <property type="evidence" value="ECO:0007669"/>
    <property type="project" value="UniProtKB-SubCell"/>
</dbReference>
<dbReference type="GO" id="GO:0003700">
    <property type="term" value="F:DNA-binding transcription factor activity"/>
    <property type="evidence" value="ECO:0007669"/>
    <property type="project" value="TreeGrafter"/>
</dbReference>
<dbReference type="CDD" id="cd00167">
    <property type="entry name" value="SANT"/>
    <property type="match status" value="1"/>
</dbReference>
<dbReference type="GO" id="GO:0000976">
    <property type="term" value="F:transcription cis-regulatory region binding"/>
    <property type="evidence" value="ECO:0007669"/>
    <property type="project" value="TreeGrafter"/>
</dbReference>
<keyword evidence="2" id="KW-0238">DNA-binding</keyword>
<evidence type="ECO:0000313" key="7">
    <source>
        <dbReference type="Proteomes" id="UP001153365"/>
    </source>
</evidence>
<comment type="caution">
    <text evidence="6">The sequence shown here is derived from an EMBL/GenBank/DDBJ whole genome shotgun (WGS) entry which is preliminary data.</text>
</comment>
<reference evidence="6" key="1">
    <citation type="submission" date="2022-06" db="EMBL/GenBank/DDBJ databases">
        <authorList>
            <consortium name="SYNGENTA / RWTH Aachen University"/>
        </authorList>
    </citation>
    <scope>NUCLEOTIDE SEQUENCE</scope>
</reference>
<evidence type="ECO:0000256" key="1">
    <source>
        <dbReference type="ARBA" id="ARBA00004123"/>
    </source>
</evidence>
<dbReference type="SUPFAM" id="SSF46689">
    <property type="entry name" value="Homeodomain-like"/>
    <property type="match status" value="1"/>
</dbReference>
<dbReference type="InterPro" id="IPR017930">
    <property type="entry name" value="Myb_dom"/>
</dbReference>
<evidence type="ECO:0000256" key="2">
    <source>
        <dbReference type="ARBA" id="ARBA00023125"/>
    </source>
</evidence>
<evidence type="ECO:0000259" key="5">
    <source>
        <dbReference type="PROSITE" id="PS51294"/>
    </source>
</evidence>
<dbReference type="AlphaFoldDB" id="A0AAV0BSW5"/>
<dbReference type="Gene3D" id="1.10.10.60">
    <property type="entry name" value="Homeodomain-like"/>
    <property type="match status" value="2"/>
</dbReference>
<gene>
    <name evidence="6" type="ORF">PPACK8108_LOCUS24369</name>
</gene>
<dbReference type="Pfam" id="PF13921">
    <property type="entry name" value="Myb_DNA-bind_6"/>
    <property type="match status" value="1"/>
</dbReference>
<dbReference type="PANTHER" id="PTHR46380">
    <property type="entry name" value="CYCLIN-D-BINDING MYB-LIKE TRANSCRIPTION FACTOR 1"/>
    <property type="match status" value="1"/>
</dbReference>
<dbReference type="InterPro" id="IPR001005">
    <property type="entry name" value="SANT/Myb"/>
</dbReference>
<dbReference type="InterPro" id="IPR051651">
    <property type="entry name" value="DMTF1_DNA-bind_reg"/>
</dbReference>
<feature type="domain" description="Myb-like" evidence="4">
    <location>
        <begin position="160"/>
        <end position="216"/>
    </location>
</feature>
<dbReference type="EMBL" id="CALTRL010006064">
    <property type="protein sequence ID" value="CAH7689316.1"/>
    <property type="molecule type" value="Genomic_DNA"/>
</dbReference>
<proteinExistence type="predicted"/>
<keyword evidence="7" id="KW-1185">Reference proteome</keyword>
<evidence type="ECO:0000256" key="3">
    <source>
        <dbReference type="ARBA" id="ARBA00023242"/>
    </source>
</evidence>
<feature type="domain" description="HTH myb-type" evidence="5">
    <location>
        <begin position="166"/>
        <end position="220"/>
    </location>
</feature>
<protein>
    <submittedName>
        <fullName evidence="6">Expressed protein</fullName>
    </submittedName>
</protein>
<dbReference type="PANTHER" id="PTHR46380:SF2">
    <property type="entry name" value="CYCLIN-D-BINDING MYB-LIKE TRANSCRIPTION FACTOR 1"/>
    <property type="match status" value="1"/>
</dbReference>
<feature type="domain" description="Myb-like" evidence="4">
    <location>
        <begin position="218"/>
        <end position="285"/>
    </location>
</feature>
<sequence>MQKIVKNHHKGMNQVIITKAKIDAFQQGELKVSIRILKNMIGFTSQQVLSYYFFKSDELKDLKEKFGLNYKVGVFSDFEKRVINDEVESFKSLFNLSDERFLDFMTSDKSGRSKFTMINSDLVELEAKVDFMSILLNQIAVKLGNRPFKSIYNFLDSAFSKKETEGSWSQEEVEKLIEAIDIERKKSKDKAIKWKLISKTLHRTPVSCRDKWKYIVSKEGINTGKWSKKEEKLLLKIMNDPVKMNDFTTSDGEILDHCKLWMAVSEFMNRKRTWVQCKHKWIDSMFIRQNHFGEIPRYQNKDLLKMVQDLQKNHIDDLDCADQHNRNCPRFDWKKLAKGNPKNYSPTFFQHHYNDLRKYFLNHPMNVEKNLTERQLLMEIERVYTTVLNPKRFSKVVWSLNFKPPYKDKKPTRPTRYKRDYPEDTVFYSATRIINRKTDRPPKRVKLVHNSSPS</sequence>
<dbReference type="Proteomes" id="UP001153365">
    <property type="component" value="Unassembled WGS sequence"/>
</dbReference>
<dbReference type="SMART" id="SM00717">
    <property type="entry name" value="SANT"/>
    <property type="match status" value="2"/>
</dbReference>